<protein>
    <submittedName>
        <fullName evidence="1">Uncharacterized protein</fullName>
    </submittedName>
</protein>
<reference evidence="2" key="1">
    <citation type="submission" date="2015-09" db="EMBL/GenBank/DDBJ databases">
        <authorList>
            <person name="Sai Rama Sridatta P."/>
        </authorList>
    </citation>
    <scope>NUCLEOTIDE SEQUENCE [LARGE SCALE GENOMIC DNA]</scope>
</reference>
<keyword evidence="2" id="KW-1185">Reference proteome</keyword>
<organism evidence="1 2">
    <name type="scientific">Lates calcarifer</name>
    <name type="common">Barramundi</name>
    <name type="synonym">Holocentrus calcarifer</name>
    <dbReference type="NCBI Taxonomy" id="8187"/>
    <lineage>
        <taxon>Eukaryota</taxon>
        <taxon>Metazoa</taxon>
        <taxon>Chordata</taxon>
        <taxon>Craniata</taxon>
        <taxon>Vertebrata</taxon>
        <taxon>Euteleostomi</taxon>
        <taxon>Actinopterygii</taxon>
        <taxon>Neopterygii</taxon>
        <taxon>Teleostei</taxon>
        <taxon>Neoteleostei</taxon>
        <taxon>Acanthomorphata</taxon>
        <taxon>Carangaria</taxon>
        <taxon>Carangaria incertae sedis</taxon>
        <taxon>Centropomidae</taxon>
        <taxon>Lates</taxon>
    </lineage>
</organism>
<name>A0A4W6CS38_LATCA</name>
<dbReference type="Proteomes" id="UP000314980">
    <property type="component" value="Unassembled WGS sequence"/>
</dbReference>
<proteinExistence type="predicted"/>
<sequence>MSLHASAQKRVGGEKVKTWRCTSCTVMMFHLHFLHYEPASFILYHKKPVKSQASTLGAVIKPLTT</sequence>
<dbReference type="InParanoid" id="A0A4W6CS38"/>
<dbReference type="AlphaFoldDB" id="A0A4W6CS38"/>
<accession>A0A4W6CS38</accession>
<evidence type="ECO:0000313" key="2">
    <source>
        <dbReference type="Proteomes" id="UP000314980"/>
    </source>
</evidence>
<dbReference type="Ensembl" id="ENSLCAT00010015462.1">
    <property type="protein sequence ID" value="ENSLCAP00010015142.1"/>
    <property type="gene ID" value="ENSLCAG00010007171.1"/>
</dbReference>
<reference evidence="1" key="3">
    <citation type="submission" date="2025-09" db="UniProtKB">
        <authorList>
            <consortium name="Ensembl"/>
        </authorList>
    </citation>
    <scope>IDENTIFICATION</scope>
</reference>
<evidence type="ECO:0000313" key="1">
    <source>
        <dbReference type="Ensembl" id="ENSLCAP00010015142.1"/>
    </source>
</evidence>
<reference evidence="1" key="2">
    <citation type="submission" date="2025-08" db="UniProtKB">
        <authorList>
            <consortium name="Ensembl"/>
        </authorList>
    </citation>
    <scope>IDENTIFICATION</scope>
</reference>